<dbReference type="Gene3D" id="3.40.50.300">
    <property type="entry name" value="P-loop containing nucleotide triphosphate hydrolases"/>
    <property type="match status" value="2"/>
</dbReference>
<dbReference type="GO" id="GO:0005794">
    <property type="term" value="C:Golgi apparatus"/>
    <property type="evidence" value="ECO:0007669"/>
    <property type="project" value="UniProtKB-SubCell"/>
</dbReference>
<keyword evidence="8" id="KW-0547">Nucleotide-binding</keyword>
<evidence type="ECO:0000256" key="6">
    <source>
        <dbReference type="ARBA" id="ARBA00022490"/>
    </source>
</evidence>
<organism evidence="17 21">
    <name type="scientific">Heterocephalus glaber</name>
    <name type="common">Naked mole rat</name>
    <dbReference type="NCBI Taxonomy" id="10181"/>
    <lineage>
        <taxon>Eukaryota</taxon>
        <taxon>Metazoa</taxon>
        <taxon>Chordata</taxon>
        <taxon>Craniata</taxon>
        <taxon>Vertebrata</taxon>
        <taxon>Euteleostomi</taxon>
        <taxon>Mammalia</taxon>
        <taxon>Eutheria</taxon>
        <taxon>Euarchontoglires</taxon>
        <taxon>Glires</taxon>
        <taxon>Rodentia</taxon>
        <taxon>Hystricomorpha</taxon>
        <taxon>Bathyergidae</taxon>
        <taxon>Heterocephalus</taxon>
    </lineage>
</organism>
<dbReference type="PANTHER" id="PTHR10903">
    <property type="entry name" value="GTPASE, IMAP FAMILY MEMBER-RELATED"/>
    <property type="match status" value="1"/>
</dbReference>
<dbReference type="InterPro" id="IPR045058">
    <property type="entry name" value="GIMA/IAN/Toc"/>
</dbReference>
<keyword evidence="6" id="KW-0963">Cytoplasm</keyword>
<dbReference type="RefSeq" id="XP_021096566.1">
    <property type="nucleotide sequence ID" value="XM_021240907.1"/>
</dbReference>
<evidence type="ECO:0000256" key="2">
    <source>
        <dbReference type="ARBA" id="ARBA00004240"/>
    </source>
</evidence>
<evidence type="ECO:0000313" key="18">
    <source>
        <dbReference type="RefSeq" id="XP_021096563.1"/>
    </source>
</evidence>
<evidence type="ECO:0000313" key="22">
    <source>
        <dbReference type="RefSeq" id="XP_021096567.1"/>
    </source>
</evidence>
<comment type="function">
    <text evidence="13">Exerts an anti-apoptotic effect in the immune system and is involved in responses to infections.</text>
</comment>
<dbReference type="RefSeq" id="XP_021096564.1">
    <property type="nucleotide sequence ID" value="XM_021240905.1"/>
</dbReference>
<feature type="domain" description="AIG1-type G" evidence="16">
    <location>
        <begin position="272"/>
        <end position="476"/>
    </location>
</feature>
<keyword evidence="17" id="KW-1185">Reference proteome</keyword>
<dbReference type="GO" id="GO:0005739">
    <property type="term" value="C:mitochondrion"/>
    <property type="evidence" value="ECO:0007669"/>
    <property type="project" value="UniProtKB-SubCell"/>
</dbReference>
<evidence type="ECO:0000256" key="4">
    <source>
        <dbReference type="ARBA" id="ARBA00004555"/>
    </source>
</evidence>
<evidence type="ECO:0000256" key="3">
    <source>
        <dbReference type="ARBA" id="ARBA00004514"/>
    </source>
</evidence>
<sequence>MVGNKRGVEKDEGLEIAPHERVWHCQSGQVEVCRTHRSSRSGSQESSSLEQGCTRPSLRLLLLGKQRAGKSATGNTILGRAAFDSRFSLQNVTVRCQRETGAVLGRQVVVIDTPDIFSPLACVEAKPGNMDQCLELSAPGLHALLLVVPIGNYTVEDEQTFQGIQEEFGAEASRHILIVFTRKEELGDNSLQDYIESKEFLKVLVGSVEGRYCAVDNKADEGERAAQVLQLLSKIEQLVESQGLWHMNFRTEGHRFQDCVNGAACQERADPRGTLNIILVGRSGAGKSATGNTILGRQAFLSQLRAQPVTQTCQSGRRTLDGQDIVVVDTPSFLAGDERNLSWLEEEVKRCLSLCEGGTKIFVLVLQLGWLTQEDERAVLSLETIFGEDVMKYMIVLFTREEDLKGGKIEDYTENTDNKALKSLIEKHKGPVCAFNNRGTDQAREAQVKDLLKKANDLRKSHEGSGYFSTWENISQQIKNAQKKYSCKIFIRTLKNMLQ</sequence>
<evidence type="ECO:0000313" key="21">
    <source>
        <dbReference type="RefSeq" id="XP_021096566.1"/>
    </source>
</evidence>
<dbReference type="PROSITE" id="PS51720">
    <property type="entry name" value="G_AIG1"/>
    <property type="match status" value="2"/>
</dbReference>
<reference evidence="18 19" key="1">
    <citation type="submission" date="2025-04" db="UniProtKB">
        <authorList>
            <consortium name="RefSeq"/>
        </authorList>
    </citation>
    <scope>IDENTIFICATION</scope>
</reference>
<dbReference type="GO" id="GO:0005783">
    <property type="term" value="C:endoplasmic reticulum"/>
    <property type="evidence" value="ECO:0007669"/>
    <property type="project" value="UniProtKB-SubCell"/>
</dbReference>
<keyword evidence="12" id="KW-0342">GTP-binding</keyword>
<evidence type="ECO:0000256" key="1">
    <source>
        <dbReference type="ARBA" id="ARBA00004173"/>
    </source>
</evidence>
<evidence type="ECO:0000256" key="9">
    <source>
        <dbReference type="ARBA" id="ARBA00022824"/>
    </source>
</evidence>
<evidence type="ECO:0000259" key="16">
    <source>
        <dbReference type="PROSITE" id="PS51720"/>
    </source>
</evidence>
<accession>A0AAX6RGV0</accession>
<dbReference type="PANTHER" id="PTHR10903:SF73">
    <property type="entry name" value="GTPASE IMAP FAMILY MEMBER 8"/>
    <property type="match status" value="1"/>
</dbReference>
<evidence type="ECO:0000313" key="20">
    <source>
        <dbReference type="RefSeq" id="XP_021096565.1"/>
    </source>
</evidence>
<gene>
    <name evidence="18 19 20 21 22 23" type="primary">Gimap8</name>
</gene>
<comment type="subcellular location">
    <subcellularLocation>
        <location evidence="3">Cytoplasm</location>
        <location evidence="3">Cytosol</location>
    </subcellularLocation>
    <subcellularLocation>
        <location evidence="2">Endoplasmic reticulum</location>
    </subcellularLocation>
    <subcellularLocation>
        <location evidence="4">Golgi apparatus</location>
    </subcellularLocation>
    <subcellularLocation>
        <location evidence="1">Mitochondrion</location>
    </subcellularLocation>
</comment>
<dbReference type="Pfam" id="PF04548">
    <property type="entry name" value="AIG1"/>
    <property type="match status" value="2"/>
</dbReference>
<evidence type="ECO:0000256" key="5">
    <source>
        <dbReference type="ARBA" id="ARBA00008535"/>
    </source>
</evidence>
<dbReference type="AlphaFoldDB" id="A0AAX6RGV0"/>
<keyword evidence="11" id="KW-0496">Mitochondrion</keyword>
<dbReference type="RefSeq" id="XP_021096563.1">
    <property type="nucleotide sequence ID" value="XM_021240904.1"/>
</dbReference>
<dbReference type="InterPro" id="IPR027417">
    <property type="entry name" value="P-loop_NTPase"/>
</dbReference>
<evidence type="ECO:0000256" key="8">
    <source>
        <dbReference type="ARBA" id="ARBA00022741"/>
    </source>
</evidence>
<evidence type="ECO:0000256" key="7">
    <source>
        <dbReference type="ARBA" id="ARBA00022737"/>
    </source>
</evidence>
<evidence type="ECO:0000313" key="23">
    <source>
        <dbReference type="RefSeq" id="XP_021096568.1"/>
    </source>
</evidence>
<feature type="domain" description="AIG1-type G" evidence="16">
    <location>
        <begin position="55"/>
        <end position="255"/>
    </location>
</feature>
<dbReference type="CTD" id="155038"/>
<dbReference type="FunFam" id="3.40.50.300:FF:000536">
    <property type="entry name" value="GTPase IMAP family member 8"/>
    <property type="match status" value="2"/>
</dbReference>
<evidence type="ECO:0000313" key="19">
    <source>
        <dbReference type="RefSeq" id="XP_021096564.1"/>
    </source>
</evidence>
<protein>
    <recommendedName>
        <fullName evidence="14">GTPase IMAP family member 8</fullName>
    </recommendedName>
    <alternativeName>
        <fullName evidence="15">Immune-associated nucleotide-binding protein 9</fullName>
    </alternativeName>
</protein>
<name>A0AAX6RGV0_HETGA</name>
<evidence type="ECO:0000313" key="17">
    <source>
        <dbReference type="Proteomes" id="UP000694906"/>
    </source>
</evidence>
<evidence type="ECO:0000256" key="13">
    <source>
        <dbReference type="ARBA" id="ARBA00056809"/>
    </source>
</evidence>
<comment type="similarity">
    <text evidence="5">Belongs to the TRAFAC class TrmE-Era-EngA-EngB-Septin-like GTPase superfamily. AIG1/Toc34/Toc159-like paraseptin GTPase family. IAN subfamily.</text>
</comment>
<dbReference type="Proteomes" id="UP000694906">
    <property type="component" value="Unplaced"/>
</dbReference>
<proteinExistence type="inferred from homology"/>
<dbReference type="SUPFAM" id="SSF52540">
    <property type="entry name" value="P-loop containing nucleoside triphosphate hydrolases"/>
    <property type="match status" value="2"/>
</dbReference>
<keyword evidence="9" id="KW-0256">Endoplasmic reticulum</keyword>
<evidence type="ECO:0000256" key="11">
    <source>
        <dbReference type="ARBA" id="ARBA00023128"/>
    </source>
</evidence>
<dbReference type="CDD" id="cd01852">
    <property type="entry name" value="AIG1"/>
    <property type="match status" value="2"/>
</dbReference>
<dbReference type="GO" id="GO:0005525">
    <property type="term" value="F:GTP binding"/>
    <property type="evidence" value="ECO:0007669"/>
    <property type="project" value="UniProtKB-KW"/>
</dbReference>
<evidence type="ECO:0000256" key="10">
    <source>
        <dbReference type="ARBA" id="ARBA00023034"/>
    </source>
</evidence>
<evidence type="ECO:0000256" key="15">
    <source>
        <dbReference type="ARBA" id="ARBA00077278"/>
    </source>
</evidence>
<dbReference type="RefSeq" id="XP_021096568.1">
    <property type="nucleotide sequence ID" value="XM_021240909.1"/>
</dbReference>
<evidence type="ECO:0000256" key="12">
    <source>
        <dbReference type="ARBA" id="ARBA00023134"/>
    </source>
</evidence>
<dbReference type="GO" id="GO:0005829">
    <property type="term" value="C:cytosol"/>
    <property type="evidence" value="ECO:0007669"/>
    <property type="project" value="UniProtKB-SubCell"/>
</dbReference>
<dbReference type="RefSeq" id="XP_021096567.1">
    <property type="nucleotide sequence ID" value="XM_021240908.1"/>
</dbReference>
<dbReference type="GeneID" id="101724849"/>
<dbReference type="RefSeq" id="XP_021096565.1">
    <property type="nucleotide sequence ID" value="XM_021240906.1"/>
</dbReference>
<keyword evidence="7" id="KW-0677">Repeat</keyword>
<keyword evidence="10" id="KW-0333">Golgi apparatus</keyword>
<evidence type="ECO:0000256" key="14">
    <source>
        <dbReference type="ARBA" id="ARBA00073539"/>
    </source>
</evidence>
<dbReference type="InterPro" id="IPR006703">
    <property type="entry name" value="G_AIG1"/>
</dbReference>